<organism evidence="1 2">
    <name type="scientific">Prevotella histicola JCM 15637 = DNF00424</name>
    <dbReference type="NCBI Taxonomy" id="1236504"/>
    <lineage>
        <taxon>Bacteria</taxon>
        <taxon>Pseudomonadati</taxon>
        <taxon>Bacteroidota</taxon>
        <taxon>Bacteroidia</taxon>
        <taxon>Bacteroidales</taxon>
        <taxon>Prevotellaceae</taxon>
        <taxon>Prevotella</taxon>
    </lineage>
</organism>
<comment type="caution">
    <text evidence="1">The sequence shown here is derived from an EMBL/GenBank/DDBJ whole genome shotgun (WGS) entry which is preliminary data.</text>
</comment>
<sequence>MKKDNNEEEKSSGVSLEDYVIPDKINAFIQHYKPAKDESTCDEVYTDAKLRQFFKAWPCTLGDPLSIYTSILRENGFIMKVSLSGEPAYFVCLREN</sequence>
<dbReference type="AlphaFoldDB" id="A0AAW3FIU5"/>
<accession>A0AAW3FIU5</accession>
<reference evidence="1 2" key="1">
    <citation type="submission" date="2014-07" db="EMBL/GenBank/DDBJ databases">
        <authorList>
            <person name="McCorrison J."/>
            <person name="Sanka R."/>
            <person name="Torralba M."/>
            <person name="Gillis M."/>
            <person name="Haft D.H."/>
            <person name="Methe B."/>
            <person name="Sutton G."/>
            <person name="Nelson K.E."/>
        </authorList>
    </citation>
    <scope>NUCLEOTIDE SEQUENCE [LARGE SCALE GENOMIC DNA]</scope>
    <source>
        <strain evidence="1 2">DNF00424</strain>
    </source>
</reference>
<dbReference type="RefSeq" id="WP_036868423.1">
    <property type="nucleotide sequence ID" value="NZ_JRNJ01000022.1"/>
</dbReference>
<protein>
    <submittedName>
        <fullName evidence="1">Uncharacterized protein</fullName>
    </submittedName>
</protein>
<evidence type="ECO:0000313" key="1">
    <source>
        <dbReference type="EMBL" id="KGF29908.1"/>
    </source>
</evidence>
<name>A0AAW3FIU5_9BACT</name>
<dbReference type="Proteomes" id="UP000029533">
    <property type="component" value="Unassembled WGS sequence"/>
</dbReference>
<proteinExistence type="predicted"/>
<gene>
    <name evidence="1" type="ORF">HMPREF2132_01655</name>
</gene>
<evidence type="ECO:0000313" key="2">
    <source>
        <dbReference type="Proteomes" id="UP000029533"/>
    </source>
</evidence>
<dbReference type="EMBL" id="JRNJ01000022">
    <property type="protein sequence ID" value="KGF29908.1"/>
    <property type="molecule type" value="Genomic_DNA"/>
</dbReference>